<dbReference type="InterPro" id="IPR020846">
    <property type="entry name" value="MFS_dom"/>
</dbReference>
<dbReference type="AlphaFoldDB" id="A0A9W6W7E9"/>
<dbReference type="InterPro" id="IPR050189">
    <property type="entry name" value="MFS_Efflux_Transporters"/>
</dbReference>
<feature type="transmembrane region" description="Helical" evidence="6">
    <location>
        <begin position="64"/>
        <end position="84"/>
    </location>
</feature>
<evidence type="ECO:0000256" key="3">
    <source>
        <dbReference type="ARBA" id="ARBA00022692"/>
    </source>
</evidence>
<feature type="transmembrane region" description="Helical" evidence="6">
    <location>
        <begin position="220"/>
        <end position="240"/>
    </location>
</feature>
<dbReference type="EMBL" id="BSTX01000001">
    <property type="protein sequence ID" value="GLZ76489.1"/>
    <property type="molecule type" value="Genomic_DNA"/>
</dbReference>
<evidence type="ECO:0000256" key="5">
    <source>
        <dbReference type="ARBA" id="ARBA00023136"/>
    </source>
</evidence>
<dbReference type="GO" id="GO:0022857">
    <property type="term" value="F:transmembrane transporter activity"/>
    <property type="evidence" value="ECO:0007669"/>
    <property type="project" value="InterPro"/>
</dbReference>
<feature type="transmembrane region" description="Helical" evidence="6">
    <location>
        <begin position="252"/>
        <end position="269"/>
    </location>
</feature>
<comment type="caution">
    <text evidence="8">The sequence shown here is derived from an EMBL/GenBank/DDBJ whole genome shotgun (WGS) entry which is preliminary data.</text>
</comment>
<evidence type="ECO:0000313" key="8">
    <source>
        <dbReference type="EMBL" id="GLZ76489.1"/>
    </source>
</evidence>
<accession>A0A9W6W7E9</accession>
<feature type="transmembrane region" description="Helical" evidence="6">
    <location>
        <begin position="364"/>
        <end position="386"/>
    </location>
</feature>
<keyword evidence="2" id="KW-1003">Cell membrane</keyword>
<evidence type="ECO:0000256" key="2">
    <source>
        <dbReference type="ARBA" id="ARBA00022475"/>
    </source>
</evidence>
<dbReference type="Proteomes" id="UP001165079">
    <property type="component" value="Unassembled WGS sequence"/>
</dbReference>
<keyword evidence="5 6" id="KW-0472">Membrane</keyword>
<evidence type="ECO:0000256" key="4">
    <source>
        <dbReference type="ARBA" id="ARBA00022989"/>
    </source>
</evidence>
<feature type="transmembrane region" description="Helical" evidence="6">
    <location>
        <begin position="148"/>
        <end position="168"/>
    </location>
</feature>
<sequence>MTTTTPAVPVPSAAPSAVRTPVLRTVLVLAPPAMLATGQLYLGIPLVPSIAGEWGVEAPTAMSVLSTFGIGYAAGVLLFGMLVDRIGARRVMTYGLLAAAVATLAVTLARGTASGYALRALQGLATGAFPPAAFAYVGMNVPAERRGVVLASLTGGFLAAGGLLQVAGQGVLAVAPWRTAFFAAAALMVLASLAIRLVLRPDPAREPGTRVKLTVTPQLIGLWTAALTLLVAFVALYTTFQLSADVDRSALPWIRLSAVPAVVLVPFLLTRLRWAAPLRAAAGLALVTVTALAVAALGTGAPAVALALGMFVLTFGVALAAPSLAEAVGMRSGAARALGAGIFNAALLVGASVTGPVSTALNGLSTSAVIAAVITAAGAGVALAVARAK</sequence>
<feature type="transmembrane region" description="Helical" evidence="6">
    <location>
        <begin position="303"/>
        <end position="325"/>
    </location>
</feature>
<feature type="transmembrane region" description="Helical" evidence="6">
    <location>
        <begin position="337"/>
        <end position="358"/>
    </location>
</feature>
<evidence type="ECO:0000256" key="1">
    <source>
        <dbReference type="ARBA" id="ARBA00004651"/>
    </source>
</evidence>
<keyword evidence="9" id="KW-1185">Reference proteome</keyword>
<keyword evidence="4 6" id="KW-1133">Transmembrane helix</keyword>
<dbReference type="PANTHER" id="PTHR43124:SF3">
    <property type="entry name" value="CHLORAMPHENICOL EFFLUX PUMP RV0191"/>
    <property type="match status" value="1"/>
</dbReference>
<dbReference type="Pfam" id="PF07690">
    <property type="entry name" value="MFS_1"/>
    <property type="match status" value="1"/>
</dbReference>
<dbReference type="InterPro" id="IPR036259">
    <property type="entry name" value="MFS_trans_sf"/>
</dbReference>
<dbReference type="InterPro" id="IPR011701">
    <property type="entry name" value="MFS"/>
</dbReference>
<evidence type="ECO:0000313" key="9">
    <source>
        <dbReference type="Proteomes" id="UP001165079"/>
    </source>
</evidence>
<evidence type="ECO:0000259" key="7">
    <source>
        <dbReference type="PROSITE" id="PS50850"/>
    </source>
</evidence>
<feature type="domain" description="Major facilitator superfamily (MFS) profile" evidence="7">
    <location>
        <begin position="25"/>
        <end position="389"/>
    </location>
</feature>
<feature type="transmembrane region" description="Helical" evidence="6">
    <location>
        <begin position="276"/>
        <end position="297"/>
    </location>
</feature>
<name>A0A9W6W7E9_9ACTN</name>
<dbReference type="GO" id="GO:0005886">
    <property type="term" value="C:plasma membrane"/>
    <property type="evidence" value="ECO:0007669"/>
    <property type="project" value="UniProtKB-SubCell"/>
</dbReference>
<organism evidence="8 9">
    <name type="scientific">Actinorhabdospora filicis</name>
    <dbReference type="NCBI Taxonomy" id="1785913"/>
    <lineage>
        <taxon>Bacteria</taxon>
        <taxon>Bacillati</taxon>
        <taxon>Actinomycetota</taxon>
        <taxon>Actinomycetes</taxon>
        <taxon>Micromonosporales</taxon>
        <taxon>Micromonosporaceae</taxon>
        <taxon>Actinorhabdospora</taxon>
    </lineage>
</organism>
<dbReference type="RefSeq" id="WP_285661666.1">
    <property type="nucleotide sequence ID" value="NZ_BSTX01000001.1"/>
</dbReference>
<dbReference type="Gene3D" id="1.20.1250.20">
    <property type="entry name" value="MFS general substrate transporter like domains"/>
    <property type="match status" value="1"/>
</dbReference>
<gene>
    <name evidence="8" type="ORF">Afil01_12960</name>
</gene>
<dbReference type="PANTHER" id="PTHR43124">
    <property type="entry name" value="PURINE EFFLUX PUMP PBUE"/>
    <property type="match status" value="1"/>
</dbReference>
<proteinExistence type="predicted"/>
<dbReference type="PROSITE" id="PS50850">
    <property type="entry name" value="MFS"/>
    <property type="match status" value="1"/>
</dbReference>
<dbReference type="SUPFAM" id="SSF103473">
    <property type="entry name" value="MFS general substrate transporter"/>
    <property type="match status" value="1"/>
</dbReference>
<feature type="transmembrane region" description="Helical" evidence="6">
    <location>
        <begin position="116"/>
        <end position="136"/>
    </location>
</feature>
<protein>
    <recommendedName>
        <fullName evidence="7">Major facilitator superfamily (MFS) profile domain-containing protein</fullName>
    </recommendedName>
</protein>
<feature type="transmembrane region" description="Helical" evidence="6">
    <location>
        <begin position="91"/>
        <end position="110"/>
    </location>
</feature>
<feature type="transmembrane region" description="Helical" evidence="6">
    <location>
        <begin position="26"/>
        <end position="44"/>
    </location>
</feature>
<keyword evidence="3 6" id="KW-0812">Transmembrane</keyword>
<comment type="subcellular location">
    <subcellularLocation>
        <location evidence="1">Cell membrane</location>
        <topology evidence="1">Multi-pass membrane protein</topology>
    </subcellularLocation>
</comment>
<reference evidence="8" key="1">
    <citation type="submission" date="2023-03" db="EMBL/GenBank/DDBJ databases">
        <title>Actinorhabdospora filicis NBRC 111898.</title>
        <authorList>
            <person name="Ichikawa N."/>
            <person name="Sato H."/>
            <person name="Tonouchi N."/>
        </authorList>
    </citation>
    <scope>NUCLEOTIDE SEQUENCE</scope>
    <source>
        <strain evidence="8">NBRC 111898</strain>
    </source>
</reference>
<feature type="transmembrane region" description="Helical" evidence="6">
    <location>
        <begin position="180"/>
        <end position="199"/>
    </location>
</feature>
<evidence type="ECO:0000256" key="6">
    <source>
        <dbReference type="SAM" id="Phobius"/>
    </source>
</evidence>